<keyword evidence="2" id="KW-0819">tRNA processing</keyword>
<dbReference type="InterPro" id="IPR002501">
    <property type="entry name" value="PsdUridine_synth_N"/>
</dbReference>
<dbReference type="InterPro" id="IPR020103">
    <property type="entry name" value="PsdUridine_synth_cat_dom_sf"/>
</dbReference>
<dbReference type="NCBIfam" id="TIGR00431">
    <property type="entry name" value="TruB"/>
    <property type="match status" value="1"/>
</dbReference>
<reference evidence="5" key="1">
    <citation type="submission" date="2019-08" db="EMBL/GenBank/DDBJ databases">
        <authorList>
            <person name="Kucharzyk K."/>
            <person name="Murdoch R.W."/>
            <person name="Higgins S."/>
            <person name="Loffler F."/>
        </authorList>
    </citation>
    <scope>NUCLEOTIDE SEQUENCE</scope>
</reference>
<dbReference type="EMBL" id="VSSQ01000066">
    <property type="protein sequence ID" value="MPL72440.1"/>
    <property type="molecule type" value="Genomic_DNA"/>
</dbReference>
<dbReference type="InterPro" id="IPR014780">
    <property type="entry name" value="tRNA_psdUridine_synth_TruB"/>
</dbReference>
<feature type="domain" description="Pseudouridine synthase II N-terminal" evidence="4">
    <location>
        <begin position="57"/>
        <end position="204"/>
    </location>
</feature>
<comment type="caution">
    <text evidence="5">The sequence shown here is derived from an EMBL/GenBank/DDBJ whole genome shotgun (WGS) entry which is preliminary data.</text>
</comment>
<evidence type="ECO:0000256" key="1">
    <source>
        <dbReference type="ARBA" id="ARBA00012787"/>
    </source>
</evidence>
<evidence type="ECO:0000259" key="4">
    <source>
        <dbReference type="Pfam" id="PF01509"/>
    </source>
</evidence>
<dbReference type="Pfam" id="PF01509">
    <property type="entry name" value="TruB_N"/>
    <property type="match status" value="1"/>
</dbReference>
<organism evidence="5">
    <name type="scientific">bioreactor metagenome</name>
    <dbReference type="NCBI Taxonomy" id="1076179"/>
    <lineage>
        <taxon>unclassified sequences</taxon>
        <taxon>metagenomes</taxon>
        <taxon>ecological metagenomes</taxon>
    </lineage>
</organism>
<name>A0A644TZW9_9ZZZZ</name>
<dbReference type="PANTHER" id="PTHR13767">
    <property type="entry name" value="TRNA-PSEUDOURIDINE SYNTHASE"/>
    <property type="match status" value="1"/>
</dbReference>
<dbReference type="CDD" id="cd02573">
    <property type="entry name" value="PseudoU_synth_EcTruB"/>
    <property type="match status" value="1"/>
</dbReference>
<evidence type="ECO:0000313" key="5">
    <source>
        <dbReference type="EMBL" id="MPL72440.1"/>
    </source>
</evidence>
<dbReference type="GO" id="GO:0160148">
    <property type="term" value="F:tRNA pseudouridine(55) synthase activity"/>
    <property type="evidence" value="ECO:0007669"/>
    <property type="project" value="UniProtKB-EC"/>
</dbReference>
<dbReference type="HAMAP" id="MF_01080">
    <property type="entry name" value="TruB_bact"/>
    <property type="match status" value="1"/>
</dbReference>
<dbReference type="PANTHER" id="PTHR13767:SF2">
    <property type="entry name" value="PSEUDOURIDYLATE SYNTHASE TRUB1"/>
    <property type="match status" value="1"/>
</dbReference>
<accession>A0A644TZW9</accession>
<dbReference type="GO" id="GO:0003723">
    <property type="term" value="F:RNA binding"/>
    <property type="evidence" value="ECO:0007669"/>
    <property type="project" value="InterPro"/>
</dbReference>
<dbReference type="AlphaFoldDB" id="A0A644TZW9"/>
<keyword evidence="3 5" id="KW-0413">Isomerase</keyword>
<sequence length="250" mass="27855">MKSQENFHILDKRNISIKLSRNLEDYPGGIVLVLDKPLKWTSADAVRKLKFRLQRFFNQKNIKVGHAGTLDPLATGILLICIGKATRAAETLQSEEKEYIADICFGATTPSYDLEKEIDATFPFDHIDQELVESLLENLKGEIDQIPPIFSAKLIDGQRAYDIARAGKDAEMKPARIKIHELEVISFNKPLLKIAISCSKGTYIRSFARDIGVAAGSGAHLTALVRSASGPFRIENALNMDEAERIFEIL</sequence>
<dbReference type="GO" id="GO:1990481">
    <property type="term" value="P:mRNA pseudouridine synthesis"/>
    <property type="evidence" value="ECO:0007669"/>
    <property type="project" value="TreeGrafter"/>
</dbReference>
<gene>
    <name evidence="5" type="primary">truB_6</name>
    <name evidence="5" type="ORF">SDC9_18225</name>
</gene>
<protein>
    <recommendedName>
        <fullName evidence="1">tRNA pseudouridine(55) synthase</fullName>
        <ecNumber evidence="1">5.4.99.25</ecNumber>
    </recommendedName>
</protein>
<dbReference type="EC" id="5.4.99.25" evidence="1"/>
<evidence type="ECO:0000256" key="2">
    <source>
        <dbReference type="ARBA" id="ARBA00022694"/>
    </source>
</evidence>
<dbReference type="SUPFAM" id="SSF55120">
    <property type="entry name" value="Pseudouridine synthase"/>
    <property type="match status" value="1"/>
</dbReference>
<evidence type="ECO:0000256" key="3">
    <source>
        <dbReference type="ARBA" id="ARBA00023235"/>
    </source>
</evidence>
<dbReference type="GO" id="GO:0006400">
    <property type="term" value="P:tRNA modification"/>
    <property type="evidence" value="ECO:0007669"/>
    <property type="project" value="TreeGrafter"/>
</dbReference>
<dbReference type="Gene3D" id="3.30.2350.10">
    <property type="entry name" value="Pseudouridine synthase"/>
    <property type="match status" value="1"/>
</dbReference>
<dbReference type="GO" id="GO:0005634">
    <property type="term" value="C:nucleus"/>
    <property type="evidence" value="ECO:0007669"/>
    <property type="project" value="TreeGrafter"/>
</dbReference>
<proteinExistence type="inferred from homology"/>